<comment type="caution">
    <text evidence="8">The sequence shown here is derived from an EMBL/GenBank/DDBJ whole genome shotgun (WGS) entry which is preliminary data.</text>
</comment>
<comment type="function">
    <text evidence="4">Catalyzes the interconversion of L-alanine and D-alanine. May also act on other amino acids.</text>
</comment>
<evidence type="ECO:0000256" key="4">
    <source>
        <dbReference type="HAMAP-Rule" id="MF_01201"/>
    </source>
</evidence>
<dbReference type="FunFam" id="3.20.20.10:FF:000002">
    <property type="entry name" value="Alanine racemase"/>
    <property type="match status" value="1"/>
</dbReference>
<dbReference type="EC" id="5.1.1.1" evidence="4"/>
<dbReference type="PANTHER" id="PTHR30511:SF0">
    <property type="entry name" value="ALANINE RACEMASE, CATABOLIC-RELATED"/>
    <property type="match status" value="1"/>
</dbReference>
<dbReference type="PROSITE" id="PS00395">
    <property type="entry name" value="ALANINE_RACEMASE"/>
    <property type="match status" value="1"/>
</dbReference>
<protein>
    <recommendedName>
        <fullName evidence="4">Alanine racemase</fullName>
        <ecNumber evidence="4">5.1.1.1</ecNumber>
    </recommendedName>
</protein>
<evidence type="ECO:0000313" key="8">
    <source>
        <dbReference type="EMBL" id="HGS86825.1"/>
    </source>
</evidence>
<feature type="domain" description="Alanine racemase C-terminal" evidence="7">
    <location>
        <begin position="262"/>
        <end position="388"/>
    </location>
</feature>
<dbReference type="GO" id="GO:0030632">
    <property type="term" value="P:D-alanine biosynthetic process"/>
    <property type="evidence" value="ECO:0007669"/>
    <property type="project" value="UniProtKB-UniRule"/>
</dbReference>
<dbReference type="InterPro" id="IPR000821">
    <property type="entry name" value="Ala_racemase"/>
</dbReference>
<feature type="binding site" evidence="4 6">
    <location>
        <position position="329"/>
    </location>
    <ligand>
        <name>substrate</name>
    </ligand>
</feature>
<dbReference type="CDD" id="cd00430">
    <property type="entry name" value="PLPDE_III_AR"/>
    <property type="match status" value="1"/>
</dbReference>
<dbReference type="InterPro" id="IPR009006">
    <property type="entry name" value="Ala_racemase/Decarboxylase_C"/>
</dbReference>
<keyword evidence="3 4" id="KW-0413">Isomerase</keyword>
<dbReference type="PRINTS" id="PR00992">
    <property type="entry name" value="ALARACEMASE"/>
</dbReference>
<feature type="active site" description="Proton acceptor; specific for D-alanine" evidence="4">
    <location>
        <position position="56"/>
    </location>
</feature>
<gene>
    <name evidence="8" type="primary">alr</name>
    <name evidence="8" type="ORF">ENT17_04330</name>
</gene>
<dbReference type="SUPFAM" id="SSF51419">
    <property type="entry name" value="PLP-binding barrel"/>
    <property type="match status" value="1"/>
</dbReference>
<dbReference type="GO" id="GO:0030170">
    <property type="term" value="F:pyridoxal phosphate binding"/>
    <property type="evidence" value="ECO:0007669"/>
    <property type="project" value="UniProtKB-UniRule"/>
</dbReference>
<reference evidence="8" key="1">
    <citation type="journal article" date="2020" name="mSystems">
        <title>Genome- and Community-Level Interaction Insights into Carbon Utilization and Element Cycling Functions of Hydrothermarchaeota in Hydrothermal Sediment.</title>
        <authorList>
            <person name="Zhou Z."/>
            <person name="Liu Y."/>
            <person name="Xu W."/>
            <person name="Pan J."/>
            <person name="Luo Z.H."/>
            <person name="Li M."/>
        </authorList>
    </citation>
    <scope>NUCLEOTIDE SEQUENCE [LARGE SCALE GENOMIC DNA]</scope>
    <source>
        <strain evidence="8">SpSt-556</strain>
    </source>
</reference>
<dbReference type="InterPro" id="IPR020622">
    <property type="entry name" value="Ala_racemase_pyridoxalP-BS"/>
</dbReference>
<dbReference type="InterPro" id="IPR011079">
    <property type="entry name" value="Ala_racemase_C"/>
</dbReference>
<dbReference type="SMART" id="SM01005">
    <property type="entry name" value="Ala_racemase_C"/>
    <property type="match status" value="1"/>
</dbReference>
<dbReference type="GO" id="GO:0009252">
    <property type="term" value="P:peptidoglycan biosynthetic process"/>
    <property type="evidence" value="ECO:0007669"/>
    <property type="project" value="TreeGrafter"/>
</dbReference>
<dbReference type="GO" id="GO:0005829">
    <property type="term" value="C:cytosol"/>
    <property type="evidence" value="ECO:0007669"/>
    <property type="project" value="TreeGrafter"/>
</dbReference>
<feature type="modified residue" description="N6-(pyridoxal phosphate)lysine" evidence="4 5">
    <location>
        <position position="56"/>
    </location>
</feature>
<feature type="binding site" evidence="4 6">
    <location>
        <position position="154"/>
    </location>
    <ligand>
        <name>substrate</name>
    </ligand>
</feature>
<dbReference type="PANTHER" id="PTHR30511">
    <property type="entry name" value="ALANINE RACEMASE"/>
    <property type="match status" value="1"/>
</dbReference>
<comment type="cofactor">
    <cofactor evidence="1 4 5">
        <name>pyridoxal 5'-phosphate</name>
        <dbReference type="ChEBI" id="CHEBI:597326"/>
    </cofactor>
</comment>
<proteinExistence type="inferred from homology"/>
<dbReference type="SUPFAM" id="SSF50621">
    <property type="entry name" value="Alanine racemase C-terminal domain-like"/>
    <property type="match status" value="1"/>
</dbReference>
<dbReference type="EMBL" id="DSXR01000051">
    <property type="protein sequence ID" value="HGS86825.1"/>
    <property type="molecule type" value="Genomic_DNA"/>
</dbReference>
<dbReference type="Pfam" id="PF01168">
    <property type="entry name" value="Ala_racemase_N"/>
    <property type="match status" value="1"/>
</dbReference>
<dbReference type="InterPro" id="IPR001608">
    <property type="entry name" value="Ala_racemase_N"/>
</dbReference>
<comment type="catalytic activity">
    <reaction evidence="4">
        <text>L-alanine = D-alanine</text>
        <dbReference type="Rhea" id="RHEA:20249"/>
        <dbReference type="ChEBI" id="CHEBI:57416"/>
        <dbReference type="ChEBI" id="CHEBI:57972"/>
        <dbReference type="EC" id="5.1.1.1"/>
    </reaction>
</comment>
<dbReference type="InterPro" id="IPR029066">
    <property type="entry name" value="PLP-binding_barrel"/>
</dbReference>
<organism evidence="8">
    <name type="scientific">Bellilinea caldifistulae</name>
    <dbReference type="NCBI Taxonomy" id="360411"/>
    <lineage>
        <taxon>Bacteria</taxon>
        <taxon>Bacillati</taxon>
        <taxon>Chloroflexota</taxon>
        <taxon>Anaerolineae</taxon>
        <taxon>Anaerolineales</taxon>
        <taxon>Anaerolineaceae</taxon>
        <taxon>Bellilinea</taxon>
    </lineage>
</organism>
<evidence type="ECO:0000256" key="6">
    <source>
        <dbReference type="PIRSR" id="PIRSR600821-52"/>
    </source>
</evidence>
<dbReference type="Pfam" id="PF00842">
    <property type="entry name" value="Ala_racemase_C"/>
    <property type="match status" value="1"/>
</dbReference>
<comment type="pathway">
    <text evidence="4">Amino-acid biosynthesis; D-alanine biosynthesis; D-alanine from L-alanine: step 1/1.</text>
</comment>
<dbReference type="HAMAP" id="MF_01201">
    <property type="entry name" value="Ala_racemase"/>
    <property type="match status" value="1"/>
</dbReference>
<evidence type="ECO:0000259" key="7">
    <source>
        <dbReference type="SMART" id="SM01005"/>
    </source>
</evidence>
<dbReference type="NCBIfam" id="TIGR00492">
    <property type="entry name" value="alr"/>
    <property type="match status" value="1"/>
</dbReference>
<evidence type="ECO:0000256" key="1">
    <source>
        <dbReference type="ARBA" id="ARBA00001933"/>
    </source>
</evidence>
<keyword evidence="2 4" id="KW-0663">Pyridoxal phosphate</keyword>
<dbReference type="Gene3D" id="2.40.37.10">
    <property type="entry name" value="Lyase, Ornithine Decarboxylase, Chain A, domain 1"/>
    <property type="match status" value="1"/>
</dbReference>
<feature type="active site" description="Proton acceptor; specific for L-alanine" evidence="4">
    <location>
        <position position="283"/>
    </location>
</feature>
<dbReference type="GO" id="GO:0008784">
    <property type="term" value="F:alanine racemase activity"/>
    <property type="evidence" value="ECO:0007669"/>
    <property type="project" value="UniProtKB-UniRule"/>
</dbReference>
<sequence length="395" mass="43782">MANLLFGLQENKARFILVRMNHPALTTWLEIDLSAIQNNYRELCRISRTKVAAVVKANAYGHGLIEVSQAVIRAGGEWLAVARFEEAARLRSNWILAPVLVMGYTPPEHVLEAAKENIRLTLFDRQTALQYSELTHTRGMKVKVHLKVNTGMNRLGISPEEALDFTRWAASLPGLELEGIFTHFARADEPEVDTTDWQIRKFEEVLAGLHSAGLKPPLVHASNSAAVFNFPQAAYDMVRCGIALYGLHPSPETKLPGTFKPALTLKARITSIRDLAAGEGVGYNYRYRTTKTEKIATISIGYADGFRRVMGNKVLLHKKETRVVGSVCMDQCMISLDGLAGVQVGDEVVLIGKQGSLQRTAEDVAREWGTVNYEVVCGMADRLPRIFLYTDEGKG</sequence>
<dbReference type="Gene3D" id="3.20.20.10">
    <property type="entry name" value="Alanine racemase"/>
    <property type="match status" value="1"/>
</dbReference>
<evidence type="ECO:0000256" key="2">
    <source>
        <dbReference type="ARBA" id="ARBA00022898"/>
    </source>
</evidence>
<evidence type="ECO:0000256" key="5">
    <source>
        <dbReference type="PIRSR" id="PIRSR600821-50"/>
    </source>
</evidence>
<name>A0A7C4PWT3_9CHLR</name>
<evidence type="ECO:0000256" key="3">
    <source>
        <dbReference type="ARBA" id="ARBA00023235"/>
    </source>
</evidence>
<comment type="similarity">
    <text evidence="4">Belongs to the alanine racemase family.</text>
</comment>
<accession>A0A7C4PWT3</accession>
<dbReference type="AlphaFoldDB" id="A0A7C4PWT3"/>
<dbReference type="UniPathway" id="UPA00042">
    <property type="reaction ID" value="UER00497"/>
</dbReference>